<accession>A0ABQ9FAG8</accession>
<comment type="caution">
    <text evidence="2">The sequence shown here is derived from an EMBL/GenBank/DDBJ whole genome shotgun (WGS) entry which is preliminary data.</text>
</comment>
<gene>
    <name evidence="2" type="ORF">KUTeg_009187</name>
</gene>
<feature type="compositionally biased region" description="Polar residues" evidence="1">
    <location>
        <begin position="82"/>
        <end position="91"/>
    </location>
</feature>
<keyword evidence="3" id="KW-1185">Reference proteome</keyword>
<dbReference type="EMBL" id="JARBDR010000385">
    <property type="protein sequence ID" value="KAJ8313270.1"/>
    <property type="molecule type" value="Genomic_DNA"/>
</dbReference>
<organism evidence="2 3">
    <name type="scientific">Tegillarca granosa</name>
    <name type="common">Malaysian cockle</name>
    <name type="synonym">Anadara granosa</name>
    <dbReference type="NCBI Taxonomy" id="220873"/>
    <lineage>
        <taxon>Eukaryota</taxon>
        <taxon>Metazoa</taxon>
        <taxon>Spiralia</taxon>
        <taxon>Lophotrochozoa</taxon>
        <taxon>Mollusca</taxon>
        <taxon>Bivalvia</taxon>
        <taxon>Autobranchia</taxon>
        <taxon>Pteriomorphia</taxon>
        <taxon>Arcoida</taxon>
        <taxon>Arcoidea</taxon>
        <taxon>Arcidae</taxon>
        <taxon>Tegillarca</taxon>
    </lineage>
</organism>
<evidence type="ECO:0000313" key="3">
    <source>
        <dbReference type="Proteomes" id="UP001217089"/>
    </source>
</evidence>
<evidence type="ECO:0000313" key="2">
    <source>
        <dbReference type="EMBL" id="KAJ8313270.1"/>
    </source>
</evidence>
<name>A0ABQ9FAG8_TEGGR</name>
<protein>
    <submittedName>
        <fullName evidence="2">Uncharacterized protein</fullName>
    </submittedName>
</protein>
<proteinExistence type="predicted"/>
<evidence type="ECO:0000256" key="1">
    <source>
        <dbReference type="SAM" id="MobiDB-lite"/>
    </source>
</evidence>
<reference evidence="2 3" key="1">
    <citation type="submission" date="2022-12" db="EMBL/GenBank/DDBJ databases">
        <title>Chromosome-level genome of Tegillarca granosa.</title>
        <authorList>
            <person name="Kim J."/>
        </authorList>
    </citation>
    <scope>NUCLEOTIDE SEQUENCE [LARGE SCALE GENOMIC DNA]</scope>
    <source>
        <strain evidence="2">Teg-2019</strain>
        <tissue evidence="2">Adductor muscle</tissue>
    </source>
</reference>
<feature type="region of interest" description="Disordered" evidence="1">
    <location>
        <begin position="139"/>
        <end position="191"/>
    </location>
</feature>
<dbReference type="Proteomes" id="UP001217089">
    <property type="component" value="Unassembled WGS sequence"/>
</dbReference>
<feature type="region of interest" description="Disordered" evidence="1">
    <location>
        <begin position="72"/>
        <end position="94"/>
    </location>
</feature>
<sequence length="191" mass="19886">MCLGHCQDLSSCVCLCYTDNKKDNDEWDVDQKLISKLKEQYQKERKGKKSRPGRSTLQAMLANLGNEDDIPSVQAGAAASSPARSTVSGNSMPDIDDMGVQGGGSLPFSSGGSRKQMMGGVAGPDEDALEALGLGELAGLTPSNEADPVTYDTGKPGRFGDVNKGRNPSTASCLPGPGESVVANPVPLDLL</sequence>